<name>A0A395V5A0_9FIRM</name>
<dbReference type="EMBL" id="QRVL01000029">
    <property type="protein sequence ID" value="RGS35715.1"/>
    <property type="molecule type" value="Genomic_DNA"/>
</dbReference>
<evidence type="ECO:0000313" key="1">
    <source>
        <dbReference type="EMBL" id="RGS35715.1"/>
    </source>
</evidence>
<protein>
    <submittedName>
        <fullName evidence="1">Uncharacterized protein</fullName>
    </submittedName>
</protein>
<gene>
    <name evidence="1" type="ORF">DWX93_16480</name>
</gene>
<reference evidence="1 2" key="1">
    <citation type="submission" date="2018-08" db="EMBL/GenBank/DDBJ databases">
        <title>A genome reference for cultivated species of the human gut microbiota.</title>
        <authorList>
            <person name="Zou Y."/>
            <person name="Xue W."/>
            <person name="Luo G."/>
        </authorList>
    </citation>
    <scope>NUCLEOTIDE SEQUENCE [LARGE SCALE GENOMIC DNA]</scope>
    <source>
        <strain evidence="1 2">AF22-12AC</strain>
    </source>
</reference>
<accession>A0A395V5A0</accession>
<organism evidence="1 2">
    <name type="scientific">Roseburia hominis</name>
    <dbReference type="NCBI Taxonomy" id="301301"/>
    <lineage>
        <taxon>Bacteria</taxon>
        <taxon>Bacillati</taxon>
        <taxon>Bacillota</taxon>
        <taxon>Clostridia</taxon>
        <taxon>Lachnospirales</taxon>
        <taxon>Lachnospiraceae</taxon>
        <taxon>Roseburia</taxon>
    </lineage>
</organism>
<dbReference type="Proteomes" id="UP000266172">
    <property type="component" value="Unassembled WGS sequence"/>
</dbReference>
<comment type="caution">
    <text evidence="1">The sequence shown here is derived from an EMBL/GenBank/DDBJ whole genome shotgun (WGS) entry which is preliminary data.</text>
</comment>
<dbReference type="AlphaFoldDB" id="A0A395V5A0"/>
<evidence type="ECO:0000313" key="2">
    <source>
        <dbReference type="Proteomes" id="UP000266172"/>
    </source>
</evidence>
<proteinExistence type="predicted"/>
<dbReference type="RefSeq" id="WP_118098727.1">
    <property type="nucleotide sequence ID" value="NZ_QRVL01000029.1"/>
</dbReference>
<sequence length="171" mass="19936">MGRTDRSYKDLKQKQKSAIADKTYSMYIRFYLENHRMPNADEKSSICKKLFATVQAVAPKTDYEEFCRIVDKREAGYEDRILRDIQNGITLEKLNMKKRKKTPEEKAAVLKMKRKQRRAKGKAMKNQAVENNICQNDTFFYIAGYTSGGAPYGVTWQEMGLEPWQDLEEAQ</sequence>